<proteinExistence type="predicted"/>
<sequence length="55" mass="5647">MKARMVTSARAPEIWVALPAPSGAPYGTARVEATTAPREIDGEEEPGGAHAASDV</sequence>
<keyword evidence="2" id="KW-1185">Reference proteome</keyword>
<evidence type="ECO:0000313" key="2">
    <source>
        <dbReference type="Proteomes" id="UP001551675"/>
    </source>
</evidence>
<gene>
    <name evidence="1" type="ORF">AB0I59_25720</name>
</gene>
<name>A0ABV3GKS7_MICGL</name>
<reference evidence="1 2" key="1">
    <citation type="submission" date="2024-06" db="EMBL/GenBank/DDBJ databases">
        <title>The Natural Products Discovery Center: Release of the First 8490 Sequenced Strains for Exploring Actinobacteria Biosynthetic Diversity.</title>
        <authorList>
            <person name="Kalkreuter E."/>
            <person name="Kautsar S.A."/>
            <person name="Yang D."/>
            <person name="Bader C.D."/>
            <person name="Teijaro C.N."/>
            <person name="Fluegel L."/>
            <person name="Davis C.M."/>
            <person name="Simpson J.R."/>
            <person name="Lauterbach L."/>
            <person name="Steele A.D."/>
            <person name="Gui C."/>
            <person name="Meng S."/>
            <person name="Li G."/>
            <person name="Viehrig K."/>
            <person name="Ye F."/>
            <person name="Su P."/>
            <person name="Kiefer A.F."/>
            <person name="Nichols A."/>
            <person name="Cepeda A.J."/>
            <person name="Yan W."/>
            <person name="Fan B."/>
            <person name="Jiang Y."/>
            <person name="Adhikari A."/>
            <person name="Zheng C.-J."/>
            <person name="Schuster L."/>
            <person name="Cowan T.M."/>
            <person name="Smanski M.J."/>
            <person name="Chevrette M.G."/>
            <person name="De Carvalho L.P.S."/>
            <person name="Shen B."/>
        </authorList>
    </citation>
    <scope>NUCLEOTIDE SEQUENCE [LARGE SCALE GENOMIC DNA]</scope>
    <source>
        <strain evidence="1 2">NPDC050100</strain>
    </source>
</reference>
<accession>A0ABV3GKS7</accession>
<dbReference type="Proteomes" id="UP001551675">
    <property type="component" value="Unassembled WGS sequence"/>
</dbReference>
<dbReference type="EMBL" id="JBFALK010000015">
    <property type="protein sequence ID" value="MEV0972016.1"/>
    <property type="molecule type" value="Genomic_DNA"/>
</dbReference>
<comment type="caution">
    <text evidence="1">The sequence shown here is derived from an EMBL/GenBank/DDBJ whole genome shotgun (WGS) entry which is preliminary data.</text>
</comment>
<organism evidence="1 2">
    <name type="scientific">Microtetraspora glauca</name>
    <dbReference type="NCBI Taxonomy" id="1996"/>
    <lineage>
        <taxon>Bacteria</taxon>
        <taxon>Bacillati</taxon>
        <taxon>Actinomycetota</taxon>
        <taxon>Actinomycetes</taxon>
        <taxon>Streptosporangiales</taxon>
        <taxon>Streptosporangiaceae</taxon>
        <taxon>Microtetraspora</taxon>
    </lineage>
</organism>
<protein>
    <submittedName>
        <fullName evidence="1">Uncharacterized protein</fullName>
    </submittedName>
</protein>
<dbReference type="RefSeq" id="WP_358136756.1">
    <property type="nucleotide sequence ID" value="NZ_JBFALK010000015.1"/>
</dbReference>
<evidence type="ECO:0000313" key="1">
    <source>
        <dbReference type="EMBL" id="MEV0972016.1"/>
    </source>
</evidence>